<reference evidence="2 3" key="1">
    <citation type="submission" date="2019-03" db="EMBL/GenBank/DDBJ databases">
        <title>Single cell metagenomics reveals metabolic interactions within the superorganism composed of flagellate Streblomastix strix and complex community of Bacteroidetes bacteria on its surface.</title>
        <authorList>
            <person name="Treitli S.C."/>
            <person name="Kolisko M."/>
            <person name="Husnik F."/>
            <person name="Keeling P."/>
            <person name="Hampl V."/>
        </authorList>
    </citation>
    <scope>NUCLEOTIDE SEQUENCE [LARGE SCALE GENOMIC DNA]</scope>
    <source>
        <strain evidence="2">ST1C</strain>
    </source>
</reference>
<feature type="region of interest" description="Disordered" evidence="1">
    <location>
        <begin position="19"/>
        <end position="41"/>
    </location>
</feature>
<sequence>MELLDSLTYPPKYINQYLKQQQDQSHSQQDKLWKQEEKTKGNQQMNWKEQQLIVYNGFIVGKYGFSVLEGIVADGTVDNEGNDQSVHAIEPKLFTNGNDRLRKNDIETAQRTWKKRKYDLIKYP</sequence>
<dbReference type="EMBL" id="SNRW01020891">
    <property type="protein sequence ID" value="KAA6365064.1"/>
    <property type="molecule type" value="Genomic_DNA"/>
</dbReference>
<feature type="non-terminal residue" evidence="2">
    <location>
        <position position="124"/>
    </location>
</feature>
<evidence type="ECO:0000313" key="3">
    <source>
        <dbReference type="Proteomes" id="UP000324800"/>
    </source>
</evidence>
<comment type="caution">
    <text evidence="2">The sequence shown here is derived from an EMBL/GenBank/DDBJ whole genome shotgun (WGS) entry which is preliminary data.</text>
</comment>
<dbReference type="AlphaFoldDB" id="A0A5J4U402"/>
<name>A0A5J4U402_9EUKA</name>
<feature type="compositionally biased region" description="Basic and acidic residues" evidence="1">
    <location>
        <begin position="28"/>
        <end position="40"/>
    </location>
</feature>
<organism evidence="2 3">
    <name type="scientific">Streblomastix strix</name>
    <dbReference type="NCBI Taxonomy" id="222440"/>
    <lineage>
        <taxon>Eukaryota</taxon>
        <taxon>Metamonada</taxon>
        <taxon>Preaxostyla</taxon>
        <taxon>Oxymonadida</taxon>
        <taxon>Streblomastigidae</taxon>
        <taxon>Streblomastix</taxon>
    </lineage>
</organism>
<dbReference type="Proteomes" id="UP000324800">
    <property type="component" value="Unassembled WGS sequence"/>
</dbReference>
<gene>
    <name evidence="2" type="ORF">EZS28_039407</name>
</gene>
<evidence type="ECO:0000313" key="2">
    <source>
        <dbReference type="EMBL" id="KAA6365064.1"/>
    </source>
</evidence>
<proteinExistence type="predicted"/>
<protein>
    <submittedName>
        <fullName evidence="2">Uncharacterized protein</fullName>
    </submittedName>
</protein>
<accession>A0A5J4U402</accession>
<evidence type="ECO:0000256" key="1">
    <source>
        <dbReference type="SAM" id="MobiDB-lite"/>
    </source>
</evidence>